<sequence>MNWSDGKEAEIGYIINKKFWGHGLATEASAKILELCFEVLGFEEVHAFCALENPASVRVLTKLGMTDMERLQNNKKYPGGWVTSQHFCVTKVNYSK</sequence>
<proteinExistence type="predicted"/>
<feature type="domain" description="N-acetyltransferase" evidence="1">
    <location>
        <begin position="5"/>
        <end position="66"/>
    </location>
</feature>
<dbReference type="EMBL" id="CACRUI010000011">
    <property type="protein sequence ID" value="VYT92413.1"/>
    <property type="molecule type" value="Genomic_DNA"/>
</dbReference>
<name>A0A6N3ANS3_9STRE</name>
<dbReference type="PANTHER" id="PTHR43792">
    <property type="entry name" value="GNAT FAMILY, PUTATIVE (AFU_ORTHOLOGUE AFUA_3G00765)-RELATED-RELATED"/>
    <property type="match status" value="1"/>
</dbReference>
<evidence type="ECO:0000313" key="2">
    <source>
        <dbReference type="EMBL" id="VYT92413.1"/>
    </source>
</evidence>
<dbReference type="InterPro" id="IPR000182">
    <property type="entry name" value="GNAT_dom"/>
</dbReference>
<reference evidence="2" key="1">
    <citation type="submission" date="2019-11" db="EMBL/GenBank/DDBJ databases">
        <authorList>
            <person name="Feng L."/>
        </authorList>
    </citation>
    <scope>NUCLEOTIDE SEQUENCE</scope>
    <source>
        <strain evidence="2">SLutetiensisLFYP71</strain>
    </source>
</reference>
<dbReference type="Pfam" id="PF13302">
    <property type="entry name" value="Acetyltransf_3"/>
    <property type="match status" value="1"/>
</dbReference>
<protein>
    <submittedName>
        <fullName evidence="2">Acetyltransferase (GNAT) family protein</fullName>
    </submittedName>
</protein>
<dbReference type="AlphaFoldDB" id="A0A6N3ANS3"/>
<dbReference type="Gene3D" id="3.40.630.30">
    <property type="match status" value="1"/>
</dbReference>
<dbReference type="GO" id="GO:0016747">
    <property type="term" value="F:acyltransferase activity, transferring groups other than amino-acyl groups"/>
    <property type="evidence" value="ECO:0007669"/>
    <property type="project" value="InterPro"/>
</dbReference>
<dbReference type="SUPFAM" id="SSF55729">
    <property type="entry name" value="Acyl-CoA N-acyltransferases (Nat)"/>
    <property type="match status" value="1"/>
</dbReference>
<keyword evidence="2" id="KW-0808">Transferase</keyword>
<dbReference type="InterPro" id="IPR016181">
    <property type="entry name" value="Acyl_CoA_acyltransferase"/>
</dbReference>
<dbReference type="InterPro" id="IPR051531">
    <property type="entry name" value="N-acetyltransferase"/>
</dbReference>
<dbReference type="PANTHER" id="PTHR43792:SF1">
    <property type="entry name" value="N-ACETYLTRANSFERASE DOMAIN-CONTAINING PROTEIN"/>
    <property type="match status" value="1"/>
</dbReference>
<gene>
    <name evidence="2" type="ORF">SLLFYP71_01036</name>
</gene>
<organism evidence="2">
    <name type="scientific">Streptococcus lutetiensis</name>
    <dbReference type="NCBI Taxonomy" id="150055"/>
    <lineage>
        <taxon>Bacteria</taxon>
        <taxon>Bacillati</taxon>
        <taxon>Bacillota</taxon>
        <taxon>Bacilli</taxon>
        <taxon>Lactobacillales</taxon>
        <taxon>Streptococcaceae</taxon>
        <taxon>Streptococcus</taxon>
    </lineage>
</organism>
<accession>A0A6N3ANS3</accession>
<evidence type="ECO:0000259" key="1">
    <source>
        <dbReference type="Pfam" id="PF13302"/>
    </source>
</evidence>